<feature type="compositionally biased region" description="Low complexity" evidence="1">
    <location>
        <begin position="10"/>
        <end position="20"/>
    </location>
</feature>
<dbReference type="AlphaFoldDB" id="A0A9P4UQI2"/>
<protein>
    <submittedName>
        <fullName evidence="2">Uncharacterized protein</fullName>
    </submittedName>
</protein>
<feature type="region of interest" description="Disordered" evidence="1">
    <location>
        <begin position="1"/>
        <end position="20"/>
    </location>
</feature>
<sequence>MNRNDALVRAAAGSKSESSQSSRASTLSWLDLIRDLKPHATLMQRRHRERWGVSSPTVAAAHCVIGHYSLSNRPIPSHPIPSRLQPFLLAADKGAARKPHQPEMPPAEACRTLCQRHIRAVVCPLAWELSSTFGSRSGTHAPHPSKQDHHSVRGDDRLVSVG</sequence>
<dbReference type="Proteomes" id="UP000799441">
    <property type="component" value="Unassembled WGS sequence"/>
</dbReference>
<accession>A0A9P4UQI2</accession>
<dbReference type="EMBL" id="MU003779">
    <property type="protein sequence ID" value="KAF2722879.1"/>
    <property type="molecule type" value="Genomic_DNA"/>
</dbReference>
<name>A0A9P4UQI2_9PEZI</name>
<feature type="region of interest" description="Disordered" evidence="1">
    <location>
        <begin position="135"/>
        <end position="162"/>
    </location>
</feature>
<evidence type="ECO:0000256" key="1">
    <source>
        <dbReference type="SAM" id="MobiDB-lite"/>
    </source>
</evidence>
<feature type="compositionally biased region" description="Basic and acidic residues" evidence="1">
    <location>
        <begin position="145"/>
        <end position="162"/>
    </location>
</feature>
<proteinExistence type="predicted"/>
<evidence type="ECO:0000313" key="3">
    <source>
        <dbReference type="Proteomes" id="UP000799441"/>
    </source>
</evidence>
<evidence type="ECO:0000313" key="2">
    <source>
        <dbReference type="EMBL" id="KAF2722879.1"/>
    </source>
</evidence>
<keyword evidence="3" id="KW-1185">Reference proteome</keyword>
<gene>
    <name evidence="2" type="ORF">K431DRAFT_35897</name>
</gene>
<reference evidence="2" key="1">
    <citation type="journal article" date="2020" name="Stud. Mycol.">
        <title>101 Dothideomycetes genomes: a test case for predicting lifestyles and emergence of pathogens.</title>
        <authorList>
            <person name="Haridas S."/>
            <person name="Albert R."/>
            <person name="Binder M."/>
            <person name="Bloem J."/>
            <person name="Labutti K."/>
            <person name="Salamov A."/>
            <person name="Andreopoulos B."/>
            <person name="Baker S."/>
            <person name="Barry K."/>
            <person name="Bills G."/>
            <person name="Bluhm B."/>
            <person name="Cannon C."/>
            <person name="Castanera R."/>
            <person name="Culley D."/>
            <person name="Daum C."/>
            <person name="Ezra D."/>
            <person name="Gonzalez J."/>
            <person name="Henrissat B."/>
            <person name="Kuo A."/>
            <person name="Liang C."/>
            <person name="Lipzen A."/>
            <person name="Lutzoni F."/>
            <person name="Magnuson J."/>
            <person name="Mondo S."/>
            <person name="Nolan M."/>
            <person name="Ohm R."/>
            <person name="Pangilinan J."/>
            <person name="Park H.-J."/>
            <person name="Ramirez L."/>
            <person name="Alfaro M."/>
            <person name="Sun H."/>
            <person name="Tritt A."/>
            <person name="Yoshinaga Y."/>
            <person name="Zwiers L.-H."/>
            <person name="Turgeon B."/>
            <person name="Goodwin S."/>
            <person name="Spatafora J."/>
            <person name="Crous P."/>
            <person name="Grigoriev I."/>
        </authorList>
    </citation>
    <scope>NUCLEOTIDE SEQUENCE</scope>
    <source>
        <strain evidence="2">CBS 116435</strain>
    </source>
</reference>
<organism evidence="2 3">
    <name type="scientific">Polychaeton citri CBS 116435</name>
    <dbReference type="NCBI Taxonomy" id="1314669"/>
    <lineage>
        <taxon>Eukaryota</taxon>
        <taxon>Fungi</taxon>
        <taxon>Dikarya</taxon>
        <taxon>Ascomycota</taxon>
        <taxon>Pezizomycotina</taxon>
        <taxon>Dothideomycetes</taxon>
        <taxon>Dothideomycetidae</taxon>
        <taxon>Capnodiales</taxon>
        <taxon>Capnodiaceae</taxon>
        <taxon>Polychaeton</taxon>
    </lineage>
</organism>
<comment type="caution">
    <text evidence="2">The sequence shown here is derived from an EMBL/GenBank/DDBJ whole genome shotgun (WGS) entry which is preliminary data.</text>
</comment>